<accession>A0A5B7IRX8</accession>
<dbReference type="EMBL" id="VSRR010071953">
    <property type="protein sequence ID" value="MPC86602.1"/>
    <property type="molecule type" value="Genomic_DNA"/>
</dbReference>
<comment type="caution">
    <text evidence="1">The sequence shown here is derived from an EMBL/GenBank/DDBJ whole genome shotgun (WGS) entry which is preliminary data.</text>
</comment>
<keyword evidence="2" id="KW-1185">Reference proteome</keyword>
<proteinExistence type="predicted"/>
<dbReference type="Proteomes" id="UP000324222">
    <property type="component" value="Unassembled WGS sequence"/>
</dbReference>
<name>A0A5B7IRX8_PORTR</name>
<gene>
    <name evidence="1" type="ORF">E2C01_081436</name>
</gene>
<protein>
    <submittedName>
        <fullName evidence="1">Uncharacterized protein</fullName>
    </submittedName>
</protein>
<sequence length="85" mass="9827">MKHLRVQNYDPAISIKQALAQDRNLFAKRTWASTTADILKEIGASYIFQNLQKDEYNEAYEPTPPLGNRLHRLHRAVPPRGEEHS</sequence>
<evidence type="ECO:0000313" key="1">
    <source>
        <dbReference type="EMBL" id="MPC86602.1"/>
    </source>
</evidence>
<evidence type="ECO:0000313" key="2">
    <source>
        <dbReference type="Proteomes" id="UP000324222"/>
    </source>
</evidence>
<organism evidence="1 2">
    <name type="scientific">Portunus trituberculatus</name>
    <name type="common">Swimming crab</name>
    <name type="synonym">Neptunus trituberculatus</name>
    <dbReference type="NCBI Taxonomy" id="210409"/>
    <lineage>
        <taxon>Eukaryota</taxon>
        <taxon>Metazoa</taxon>
        <taxon>Ecdysozoa</taxon>
        <taxon>Arthropoda</taxon>
        <taxon>Crustacea</taxon>
        <taxon>Multicrustacea</taxon>
        <taxon>Malacostraca</taxon>
        <taxon>Eumalacostraca</taxon>
        <taxon>Eucarida</taxon>
        <taxon>Decapoda</taxon>
        <taxon>Pleocyemata</taxon>
        <taxon>Brachyura</taxon>
        <taxon>Eubrachyura</taxon>
        <taxon>Portunoidea</taxon>
        <taxon>Portunidae</taxon>
        <taxon>Portuninae</taxon>
        <taxon>Portunus</taxon>
    </lineage>
</organism>
<reference evidence="1 2" key="1">
    <citation type="submission" date="2019-05" db="EMBL/GenBank/DDBJ databases">
        <title>Another draft genome of Portunus trituberculatus and its Hox gene families provides insights of decapod evolution.</title>
        <authorList>
            <person name="Jeong J.-H."/>
            <person name="Song I."/>
            <person name="Kim S."/>
            <person name="Choi T."/>
            <person name="Kim D."/>
            <person name="Ryu S."/>
            <person name="Kim W."/>
        </authorList>
    </citation>
    <scope>NUCLEOTIDE SEQUENCE [LARGE SCALE GENOMIC DNA]</scope>
    <source>
        <tissue evidence="1">Muscle</tissue>
    </source>
</reference>
<dbReference type="AlphaFoldDB" id="A0A5B7IRX8"/>